<dbReference type="HAMAP" id="MF_00211">
    <property type="entry name" value="TrpD"/>
    <property type="match status" value="1"/>
</dbReference>
<keyword evidence="6" id="KW-1185">Reference proteome</keyword>
<dbReference type="PANTHER" id="PTHR43285:SF2">
    <property type="entry name" value="ANTHRANILATE PHOSPHORIBOSYLTRANSFERASE"/>
    <property type="match status" value="1"/>
</dbReference>
<evidence type="ECO:0000256" key="1">
    <source>
        <dbReference type="ARBA" id="ARBA00022676"/>
    </source>
</evidence>
<evidence type="ECO:0008006" key="7">
    <source>
        <dbReference type="Google" id="ProtNLM"/>
    </source>
</evidence>
<dbReference type="Gene3D" id="1.20.970.10">
    <property type="entry name" value="Transferase, Pyrimidine Nucleoside Phosphorylase, Chain C"/>
    <property type="match status" value="1"/>
</dbReference>
<evidence type="ECO:0000259" key="4">
    <source>
        <dbReference type="Pfam" id="PF02885"/>
    </source>
</evidence>
<accession>A0ABQ7XZT5</accession>
<dbReference type="InterPro" id="IPR036320">
    <property type="entry name" value="Glycosyl_Trfase_fam3_N_dom_sf"/>
</dbReference>
<dbReference type="Pfam" id="PF02885">
    <property type="entry name" value="Glycos_trans_3N"/>
    <property type="match status" value="1"/>
</dbReference>
<dbReference type="NCBIfam" id="TIGR01245">
    <property type="entry name" value="trpD"/>
    <property type="match status" value="1"/>
</dbReference>
<evidence type="ECO:0000313" key="5">
    <source>
        <dbReference type="EMBL" id="KAH0860578.1"/>
    </source>
</evidence>
<dbReference type="PANTHER" id="PTHR43285">
    <property type="entry name" value="ANTHRANILATE PHOSPHORIBOSYLTRANSFERASE"/>
    <property type="match status" value="1"/>
</dbReference>
<dbReference type="Gene3D" id="3.40.1030.10">
    <property type="entry name" value="Nucleoside phosphorylase/phosphoribosyltransferase catalytic domain"/>
    <property type="match status" value="1"/>
</dbReference>
<reference evidence="5 6" key="1">
    <citation type="submission" date="2021-05" db="EMBL/GenBank/DDBJ databases">
        <title>Genome Assembly of Synthetic Allotetraploid Brassica napus Reveals Homoeologous Exchanges between Subgenomes.</title>
        <authorList>
            <person name="Davis J.T."/>
        </authorList>
    </citation>
    <scope>NUCLEOTIDE SEQUENCE [LARGE SCALE GENOMIC DNA]</scope>
    <source>
        <strain evidence="6">cv. Da-Ae</strain>
        <tissue evidence="5">Seedling</tissue>
    </source>
</reference>
<dbReference type="InterPro" id="IPR000312">
    <property type="entry name" value="Glycosyl_Trfase_fam3"/>
</dbReference>
<feature type="domain" description="Glycosyl transferase family 3 N-terminal" evidence="4">
    <location>
        <begin position="98"/>
        <end position="159"/>
    </location>
</feature>
<dbReference type="InterPro" id="IPR035902">
    <property type="entry name" value="Nuc_phospho_transferase"/>
</dbReference>
<evidence type="ECO:0000256" key="2">
    <source>
        <dbReference type="ARBA" id="ARBA00022679"/>
    </source>
</evidence>
<feature type="domain" description="Glycosyl transferase family 3" evidence="3">
    <location>
        <begin position="167"/>
        <end position="429"/>
    </location>
</feature>
<keyword evidence="2" id="KW-0808">Transferase</keyword>
<name>A0ABQ7XZT5_BRANA</name>
<dbReference type="InterPro" id="IPR017459">
    <property type="entry name" value="Glycosyl_Trfase_fam3_N_dom"/>
</dbReference>
<dbReference type="Pfam" id="PF00591">
    <property type="entry name" value="Glycos_transf_3"/>
    <property type="match status" value="1"/>
</dbReference>
<dbReference type="InterPro" id="IPR005940">
    <property type="entry name" value="Anthranilate_Pribosyl_Tfrase"/>
</dbReference>
<dbReference type="Proteomes" id="UP000824890">
    <property type="component" value="Unassembled WGS sequence"/>
</dbReference>
<dbReference type="SUPFAM" id="SSF47648">
    <property type="entry name" value="Nucleoside phosphorylase/phosphoribosyltransferase N-terminal domain"/>
    <property type="match status" value="1"/>
</dbReference>
<dbReference type="SUPFAM" id="SSF52418">
    <property type="entry name" value="Nucleoside phosphorylase/phosphoribosyltransferase catalytic domain"/>
    <property type="match status" value="1"/>
</dbReference>
<organism evidence="5 6">
    <name type="scientific">Brassica napus</name>
    <name type="common">Rape</name>
    <dbReference type="NCBI Taxonomy" id="3708"/>
    <lineage>
        <taxon>Eukaryota</taxon>
        <taxon>Viridiplantae</taxon>
        <taxon>Streptophyta</taxon>
        <taxon>Embryophyta</taxon>
        <taxon>Tracheophyta</taxon>
        <taxon>Spermatophyta</taxon>
        <taxon>Magnoliopsida</taxon>
        <taxon>eudicotyledons</taxon>
        <taxon>Gunneridae</taxon>
        <taxon>Pentapetalae</taxon>
        <taxon>rosids</taxon>
        <taxon>malvids</taxon>
        <taxon>Brassicales</taxon>
        <taxon>Brassicaceae</taxon>
        <taxon>Brassiceae</taxon>
        <taxon>Brassica</taxon>
    </lineage>
</organism>
<comment type="caution">
    <text evidence="5">The sequence shown here is derived from an EMBL/GenBank/DDBJ whole genome shotgun (WGS) entry which is preliminary data.</text>
</comment>
<evidence type="ECO:0000259" key="3">
    <source>
        <dbReference type="Pfam" id="PF00591"/>
    </source>
</evidence>
<evidence type="ECO:0000313" key="6">
    <source>
        <dbReference type="Proteomes" id="UP000824890"/>
    </source>
</evidence>
<gene>
    <name evidence="5" type="ORF">HID58_088839</name>
</gene>
<dbReference type="EMBL" id="JAGKQM010000019">
    <property type="protein sequence ID" value="KAH0860578.1"/>
    <property type="molecule type" value="Genomic_DNA"/>
</dbReference>
<protein>
    <recommendedName>
        <fullName evidence="7">Anthranilate phosphoribosyltransferase</fullName>
    </recommendedName>
</protein>
<sequence length="447" mass="47523">MASATSIVSGINPSRILTSFNSAGDCRRINLTGVKTYTALTRRGYWSIGAVSSNRGNAKSSFPSSSRIYPRNLVFRAAPEALPSACENATASSVKSFKQLIESLIDRVDLSESETESSLEFLLNEANEALISAFLVLLRAKGETYEEIVGLARGMMKHARKVDGLVDAVDIVGTGGDGANTVNISTGSSILAAACGAKVAKQGNRSSSSACGSADVLEALGVVIDLGPEGIKRCVEESGIAFMMSPMYHPAMKIVGPVRKKLKIKTVFNVLGPMLNPARVSYAVVGVYHKNLVLKMAKALQRFGMKRALVVHSYGLDEMSPLGGGLVYDVTPEKIEEFSFDPCKVPLSILVLLPHFLDFGIPRCTIEDLRGGGPDYNADVLRRVLSGETGAIADSLILNAAAALLVSNRVKTLGEGVALAREVQSSGKAIKTLDSWIHSSKLAQKSQ</sequence>
<proteinExistence type="inferred from homology"/>
<keyword evidence="1" id="KW-0328">Glycosyltransferase</keyword>